<dbReference type="InterPro" id="IPR050447">
    <property type="entry name" value="Erg6_SMT_methyltransf"/>
</dbReference>
<evidence type="ECO:0000313" key="3">
    <source>
        <dbReference type="EMBL" id="SVB08630.1"/>
    </source>
</evidence>
<dbReference type="GO" id="GO:0008757">
    <property type="term" value="F:S-adenosylmethionine-dependent methyltransferase activity"/>
    <property type="evidence" value="ECO:0007669"/>
    <property type="project" value="InterPro"/>
</dbReference>
<dbReference type="PANTHER" id="PTHR44068">
    <property type="entry name" value="ZGC:194242"/>
    <property type="match status" value="1"/>
</dbReference>
<feature type="domain" description="Methyltransferase type 11" evidence="2">
    <location>
        <begin position="65"/>
        <end position="163"/>
    </location>
</feature>
<name>A0A382B477_9ZZZZ</name>
<dbReference type="SUPFAM" id="SSF53335">
    <property type="entry name" value="S-adenosyl-L-methionine-dependent methyltransferases"/>
    <property type="match status" value="1"/>
</dbReference>
<dbReference type="InterPro" id="IPR029063">
    <property type="entry name" value="SAM-dependent_MTases_sf"/>
</dbReference>
<accession>A0A382B477</accession>
<reference evidence="3" key="1">
    <citation type="submission" date="2018-05" db="EMBL/GenBank/DDBJ databases">
        <authorList>
            <person name="Lanie J.A."/>
            <person name="Ng W.-L."/>
            <person name="Kazmierczak K.M."/>
            <person name="Andrzejewski T.M."/>
            <person name="Davidsen T.M."/>
            <person name="Wayne K.J."/>
            <person name="Tettelin H."/>
            <person name="Glass J.I."/>
            <person name="Rusch D."/>
            <person name="Podicherti R."/>
            <person name="Tsui H.-C.T."/>
            <person name="Winkler M.E."/>
        </authorList>
    </citation>
    <scope>NUCLEOTIDE SEQUENCE</scope>
</reference>
<evidence type="ECO:0000259" key="2">
    <source>
        <dbReference type="Pfam" id="PF08241"/>
    </source>
</evidence>
<dbReference type="Gene3D" id="3.40.50.150">
    <property type="entry name" value="Vaccinia Virus protein VP39"/>
    <property type="match status" value="1"/>
</dbReference>
<evidence type="ECO:0000256" key="1">
    <source>
        <dbReference type="ARBA" id="ARBA00022679"/>
    </source>
</evidence>
<sequence length="271" mass="29814">MNLTAEEKSQRSRLNDWYQLGQSPLMLSIERSVCGCDYGATSWTTQAEAQEIASLLQLERQTMLLDLGSGSGWPALYMAKITGCDVALVDLPVEGLRIARTRAQQDNNSGTCWVAVADAAELPFEVATVDALCHADLLCCLKRKLEVLSDCRRVLRPGGRMVFTVISVVPGLAPADHVRAVTSGPEFIESQASYPVLLAEAGWTVIEQRDITREFTVLTGQRLNAELKQRSELKAQQGATEAEEHITRCRSRLLALSEGLLKRELFIVSHG</sequence>
<keyword evidence="1" id="KW-0808">Transferase</keyword>
<dbReference type="AlphaFoldDB" id="A0A382B477"/>
<organism evidence="3">
    <name type="scientific">marine metagenome</name>
    <dbReference type="NCBI Taxonomy" id="408172"/>
    <lineage>
        <taxon>unclassified sequences</taxon>
        <taxon>metagenomes</taxon>
        <taxon>ecological metagenomes</taxon>
    </lineage>
</organism>
<dbReference type="PANTHER" id="PTHR44068:SF11">
    <property type="entry name" value="GERANYL DIPHOSPHATE 2-C-METHYLTRANSFERASE"/>
    <property type="match status" value="1"/>
</dbReference>
<dbReference type="EMBL" id="UINC01028149">
    <property type="protein sequence ID" value="SVB08630.1"/>
    <property type="molecule type" value="Genomic_DNA"/>
</dbReference>
<dbReference type="Pfam" id="PF08241">
    <property type="entry name" value="Methyltransf_11"/>
    <property type="match status" value="1"/>
</dbReference>
<dbReference type="CDD" id="cd02440">
    <property type="entry name" value="AdoMet_MTases"/>
    <property type="match status" value="1"/>
</dbReference>
<protein>
    <recommendedName>
        <fullName evidence="2">Methyltransferase type 11 domain-containing protein</fullName>
    </recommendedName>
</protein>
<proteinExistence type="predicted"/>
<gene>
    <name evidence="3" type="ORF">METZ01_LOCUS161484</name>
</gene>
<dbReference type="InterPro" id="IPR013216">
    <property type="entry name" value="Methyltransf_11"/>
</dbReference>